<reference evidence="2 3" key="1">
    <citation type="journal article" date="2018" name="G3 (Bethesda)">
        <title>Phylogenetic and Phylogenomic Definition of Rhizopus Species.</title>
        <authorList>
            <person name="Gryganskyi A.P."/>
            <person name="Golan J."/>
            <person name="Dolatabadi S."/>
            <person name="Mondo S."/>
            <person name="Robb S."/>
            <person name="Idnurm A."/>
            <person name="Muszewska A."/>
            <person name="Steczkiewicz K."/>
            <person name="Masonjones S."/>
            <person name="Liao H.L."/>
            <person name="Gajdeczka M.T."/>
            <person name="Anike F."/>
            <person name="Vuek A."/>
            <person name="Anishchenko I.M."/>
            <person name="Voigt K."/>
            <person name="de Hoog G.S."/>
            <person name="Smith M.E."/>
            <person name="Heitman J."/>
            <person name="Vilgalys R."/>
            <person name="Stajich J.E."/>
        </authorList>
    </citation>
    <scope>NUCLEOTIDE SEQUENCE [LARGE SCALE GENOMIC DNA]</scope>
    <source>
        <strain evidence="2 3">LSU 92-RS-03</strain>
    </source>
</reference>
<accession>A0A367ISR7</accession>
<dbReference type="Proteomes" id="UP000253551">
    <property type="component" value="Unassembled WGS sequence"/>
</dbReference>
<organism evidence="2 3">
    <name type="scientific">Rhizopus stolonifer</name>
    <name type="common">Rhizopus nigricans</name>
    <dbReference type="NCBI Taxonomy" id="4846"/>
    <lineage>
        <taxon>Eukaryota</taxon>
        <taxon>Fungi</taxon>
        <taxon>Fungi incertae sedis</taxon>
        <taxon>Mucoromycota</taxon>
        <taxon>Mucoromycotina</taxon>
        <taxon>Mucoromycetes</taxon>
        <taxon>Mucorales</taxon>
        <taxon>Mucorineae</taxon>
        <taxon>Rhizopodaceae</taxon>
        <taxon>Rhizopus</taxon>
    </lineage>
</organism>
<dbReference type="STRING" id="4846.A0A367ISR7"/>
<evidence type="ECO:0000313" key="2">
    <source>
        <dbReference type="EMBL" id="RCH80734.1"/>
    </source>
</evidence>
<dbReference type="AlphaFoldDB" id="A0A367ISR7"/>
<feature type="region of interest" description="Disordered" evidence="1">
    <location>
        <begin position="210"/>
        <end position="234"/>
    </location>
</feature>
<proteinExistence type="predicted"/>
<dbReference type="EMBL" id="PJQM01005850">
    <property type="protein sequence ID" value="RCH80734.1"/>
    <property type="molecule type" value="Genomic_DNA"/>
</dbReference>
<name>A0A367ISR7_RHIST</name>
<evidence type="ECO:0000256" key="1">
    <source>
        <dbReference type="SAM" id="MobiDB-lite"/>
    </source>
</evidence>
<gene>
    <name evidence="2" type="ORF">CU098_006220</name>
</gene>
<evidence type="ECO:0000313" key="3">
    <source>
        <dbReference type="Proteomes" id="UP000253551"/>
    </source>
</evidence>
<feature type="non-terminal residue" evidence="2">
    <location>
        <position position="1"/>
    </location>
</feature>
<keyword evidence="3" id="KW-1185">Reference proteome</keyword>
<comment type="caution">
    <text evidence="2">The sequence shown here is derived from an EMBL/GenBank/DDBJ whole genome shotgun (WGS) entry which is preliminary data.</text>
</comment>
<protein>
    <submittedName>
        <fullName evidence="2">Uncharacterized protein</fullName>
    </submittedName>
</protein>
<dbReference type="OrthoDB" id="2207923at2759"/>
<sequence>LNKDWAFFPQLGFATLQIFARSILLSGSTALLVNCVESYGRSKTVDCHHKRRTGSTIHQSSFSKTESKYGQIAVCQAQDDNTAKLKIGTSSFNLLVISSTRLDKQTITNTTVATKCTIPSIVLTLRRRVLGACVMRLMLIRDPALILENDNITSSWLSNWNSFCKKAESYQPTSANTSSSTCNINMERSTNNSCSFGTVSNHYYNNYKKREPENDDLENTPIKKHNGEITSDPAEVNKTDADFETNITTIINSQDDICACWKLHLNDDSLHKYSLERLGIIQCGNKSSCPEYYSIELYNLLIYKPTSLVNPISNNSEIFGRIFDLSSNKKLMSRQLYQITLKKCNKSTYKATLGV</sequence>